<dbReference type="EMBL" id="HBEN01009707">
    <property type="protein sequence ID" value="CAD8443675.1"/>
    <property type="molecule type" value="Transcribed_RNA"/>
</dbReference>
<accession>A0A7S0GXV6</accession>
<gene>
    <name evidence="2" type="ORF">MSP1401_LOCUS8043</name>
</gene>
<reference evidence="2" key="1">
    <citation type="submission" date="2021-01" db="EMBL/GenBank/DDBJ databases">
        <authorList>
            <person name="Corre E."/>
            <person name="Pelletier E."/>
            <person name="Niang G."/>
            <person name="Scheremetjew M."/>
            <person name="Finn R."/>
            <person name="Kale V."/>
            <person name="Holt S."/>
            <person name="Cochrane G."/>
            <person name="Meng A."/>
            <person name="Brown T."/>
            <person name="Cohen L."/>
        </authorList>
    </citation>
    <scope>NUCLEOTIDE SEQUENCE</scope>
    <source>
        <strain evidence="2">CCAC1681</strain>
    </source>
</reference>
<feature type="region of interest" description="Disordered" evidence="1">
    <location>
        <begin position="1"/>
        <end position="26"/>
    </location>
</feature>
<organism evidence="2">
    <name type="scientific">Micromonas pusilla</name>
    <name type="common">Picoplanktonic green alga</name>
    <name type="synonym">Chromulina pusilla</name>
    <dbReference type="NCBI Taxonomy" id="38833"/>
    <lineage>
        <taxon>Eukaryota</taxon>
        <taxon>Viridiplantae</taxon>
        <taxon>Chlorophyta</taxon>
        <taxon>Mamiellophyceae</taxon>
        <taxon>Mamiellales</taxon>
        <taxon>Mamiellaceae</taxon>
        <taxon>Micromonas</taxon>
    </lineage>
</organism>
<dbReference type="AlphaFoldDB" id="A0A7S0GXV6"/>
<evidence type="ECO:0000313" key="2">
    <source>
        <dbReference type="EMBL" id="CAD8443675.1"/>
    </source>
</evidence>
<protein>
    <submittedName>
        <fullName evidence="2">Uncharacterized protein</fullName>
    </submittedName>
</protein>
<evidence type="ECO:0000256" key="1">
    <source>
        <dbReference type="SAM" id="MobiDB-lite"/>
    </source>
</evidence>
<name>A0A7S0GXV6_MICPS</name>
<sequence length="311" mass="35468">MAKKRKNENVDPDAPPPPQWTPPTDDVEWRDWMRHGIWGSDDLAKYAAAHSAKASFKTPLPVFFGPDRARLSKPAAMALDEAVAVFERHTAVSCDVPTISDLLTAKRKVEYDLNTEEGKYRLFLSMFHNPGEKKPEVNFQPVQHYIDPSMYKPVIDFHLQGDAFKAFRAHVSRYPGCDAKHVALTDLEKKERGITSKSKSTVTHVAISLEGCEAFREGREWPMSDAMQTSLRFYEERCAKYGVPKGFGKENGFSRMDTTLSSFWEGRRPNWRFKADDPKTGDPDAPFTTQELMAQYAERFMDGYADGYEDY</sequence>
<proteinExistence type="predicted"/>